<evidence type="ECO:0000256" key="3">
    <source>
        <dbReference type="ARBA" id="ARBA00022679"/>
    </source>
</evidence>
<evidence type="ECO:0000256" key="7">
    <source>
        <dbReference type="ARBA" id="ARBA00024033"/>
    </source>
</evidence>
<comment type="caution">
    <text evidence="9">The sequence shown here is derived from an EMBL/GenBank/DDBJ whole genome shotgun (WGS) entry which is preliminary data.</text>
</comment>
<feature type="transmembrane region" description="Helical" evidence="8">
    <location>
        <begin position="395"/>
        <end position="414"/>
    </location>
</feature>
<dbReference type="GO" id="GO:0016758">
    <property type="term" value="F:hexosyltransferase activity"/>
    <property type="evidence" value="ECO:0007669"/>
    <property type="project" value="InterPro"/>
</dbReference>
<evidence type="ECO:0000313" key="10">
    <source>
        <dbReference type="Proteomes" id="UP000318833"/>
    </source>
</evidence>
<feature type="transmembrane region" description="Helical" evidence="8">
    <location>
        <begin position="213"/>
        <end position="233"/>
    </location>
</feature>
<evidence type="ECO:0000256" key="1">
    <source>
        <dbReference type="ARBA" id="ARBA00004651"/>
    </source>
</evidence>
<dbReference type="EMBL" id="VLNR01000059">
    <property type="protein sequence ID" value="TSE05535.1"/>
    <property type="molecule type" value="Genomic_DNA"/>
</dbReference>
<organism evidence="9 10">
    <name type="scientific">Aquimarina algiphila</name>
    <dbReference type="NCBI Taxonomy" id="2047982"/>
    <lineage>
        <taxon>Bacteria</taxon>
        <taxon>Pseudomonadati</taxon>
        <taxon>Bacteroidota</taxon>
        <taxon>Flavobacteriia</taxon>
        <taxon>Flavobacteriales</taxon>
        <taxon>Flavobacteriaceae</taxon>
        <taxon>Aquimarina</taxon>
    </lineage>
</organism>
<dbReference type="InterPro" id="IPR018584">
    <property type="entry name" value="GT87"/>
</dbReference>
<feature type="transmembrane region" description="Helical" evidence="8">
    <location>
        <begin position="340"/>
        <end position="357"/>
    </location>
</feature>
<evidence type="ECO:0000256" key="8">
    <source>
        <dbReference type="SAM" id="Phobius"/>
    </source>
</evidence>
<evidence type="ECO:0000256" key="6">
    <source>
        <dbReference type="ARBA" id="ARBA00023136"/>
    </source>
</evidence>
<evidence type="ECO:0000256" key="5">
    <source>
        <dbReference type="ARBA" id="ARBA00022989"/>
    </source>
</evidence>
<evidence type="ECO:0000256" key="2">
    <source>
        <dbReference type="ARBA" id="ARBA00022475"/>
    </source>
</evidence>
<feature type="transmembrane region" description="Helical" evidence="8">
    <location>
        <begin position="318"/>
        <end position="334"/>
    </location>
</feature>
<dbReference type="GO" id="GO:0005886">
    <property type="term" value="C:plasma membrane"/>
    <property type="evidence" value="ECO:0007669"/>
    <property type="project" value="UniProtKB-SubCell"/>
</dbReference>
<dbReference type="Proteomes" id="UP000318833">
    <property type="component" value="Unassembled WGS sequence"/>
</dbReference>
<protein>
    <submittedName>
        <fullName evidence="9">DUF2029 domain-containing protein</fullName>
    </submittedName>
</protein>
<comment type="subcellular location">
    <subcellularLocation>
        <location evidence="1">Cell membrane</location>
        <topology evidence="1">Multi-pass membrane protein</topology>
    </subcellularLocation>
</comment>
<keyword evidence="3" id="KW-0808">Transferase</keyword>
<gene>
    <name evidence="9" type="ORF">FOF46_22450</name>
</gene>
<keyword evidence="4 8" id="KW-0812">Transmembrane</keyword>
<dbReference type="OrthoDB" id="1467382at2"/>
<keyword evidence="2" id="KW-1003">Cell membrane</keyword>
<name>A0A554VEN0_9FLAO</name>
<proteinExistence type="inferred from homology"/>
<reference evidence="9 10" key="1">
    <citation type="submission" date="2019-07" db="EMBL/GenBank/DDBJ databases">
        <title>The draft genome sequence of Aquimarina algiphila M91.</title>
        <authorList>
            <person name="Meng X."/>
        </authorList>
    </citation>
    <scope>NUCLEOTIDE SEQUENCE [LARGE SCALE GENOMIC DNA]</scope>
    <source>
        <strain evidence="9 10">M91</strain>
    </source>
</reference>
<feature type="transmembrane region" description="Helical" evidence="8">
    <location>
        <begin position="110"/>
        <end position="130"/>
    </location>
</feature>
<feature type="transmembrane region" description="Helical" evidence="8">
    <location>
        <begin position="294"/>
        <end position="311"/>
    </location>
</feature>
<keyword evidence="10" id="KW-1185">Reference proteome</keyword>
<keyword evidence="6 8" id="KW-0472">Membrane</keyword>
<sequence>MDVVKNIVETLKTIKFKSAIIVKVWIVIAIGIVLLKGVIAGWSNTASDFNNYYLSAKLVSEGTPIHQFYDNDWFTNKAYQIGIKEGAKFSPFPPITAYVYLPVTFFKPLIAKRVWLVFNALILIVLPFRIRKITKWSLSQTTLFLSLFIIPISSCLNFGQLYLLIGFLLLESLGQLYMLSKPKILGFFIGVLASLKYLPIIFLGYIIQHEKRYLILIFTFLGIIIPSLIIYMIDDQVHDIFFLDFISHLEGNLPGQGKYAVEFQSIDSLLNNLFVYDQFKNPFPLLNLSILKPIIKYSLLGVTMVLLFYTFKRNHYQVTPIIISIGIIGVFVMIPASASYHFLLLLWPILCIIEWLISFKSKKALVIISIMIFLTFTIQQYHIPNLDQLSTINLLLHYPRFWSLLCVFLLLNYYHIKILRKNYG</sequence>
<feature type="transmembrane region" description="Helical" evidence="8">
    <location>
        <begin position="185"/>
        <end position="206"/>
    </location>
</feature>
<accession>A0A554VEN0</accession>
<evidence type="ECO:0000313" key="9">
    <source>
        <dbReference type="EMBL" id="TSE05535.1"/>
    </source>
</evidence>
<dbReference type="Pfam" id="PF09594">
    <property type="entry name" value="GT87"/>
    <property type="match status" value="1"/>
</dbReference>
<keyword evidence="5 8" id="KW-1133">Transmembrane helix</keyword>
<feature type="transmembrane region" description="Helical" evidence="8">
    <location>
        <begin position="142"/>
        <end position="165"/>
    </location>
</feature>
<evidence type="ECO:0000256" key="4">
    <source>
        <dbReference type="ARBA" id="ARBA00022692"/>
    </source>
</evidence>
<feature type="transmembrane region" description="Helical" evidence="8">
    <location>
        <begin position="20"/>
        <end position="42"/>
    </location>
</feature>
<comment type="similarity">
    <text evidence="7">Belongs to the glycosyltransferase 87 family.</text>
</comment>
<dbReference type="AlphaFoldDB" id="A0A554VEN0"/>
<feature type="transmembrane region" description="Helical" evidence="8">
    <location>
        <begin position="364"/>
        <end position="383"/>
    </location>
</feature>